<organism evidence="2 3">
    <name type="scientific">Mytilus galloprovincialis</name>
    <name type="common">Mediterranean mussel</name>
    <dbReference type="NCBI Taxonomy" id="29158"/>
    <lineage>
        <taxon>Eukaryota</taxon>
        <taxon>Metazoa</taxon>
        <taxon>Spiralia</taxon>
        <taxon>Lophotrochozoa</taxon>
        <taxon>Mollusca</taxon>
        <taxon>Bivalvia</taxon>
        <taxon>Autobranchia</taxon>
        <taxon>Pteriomorphia</taxon>
        <taxon>Mytilida</taxon>
        <taxon>Mytiloidea</taxon>
        <taxon>Mytilidae</taxon>
        <taxon>Mytilinae</taxon>
        <taxon>Mytilus</taxon>
    </lineage>
</organism>
<proteinExistence type="predicted"/>
<dbReference type="Pfam" id="PF00059">
    <property type="entry name" value="Lectin_C"/>
    <property type="match status" value="1"/>
</dbReference>
<evidence type="ECO:0000259" key="1">
    <source>
        <dbReference type="PROSITE" id="PS50041"/>
    </source>
</evidence>
<dbReference type="AlphaFoldDB" id="A0A8B6HA98"/>
<dbReference type="InterPro" id="IPR016186">
    <property type="entry name" value="C-type_lectin-like/link_sf"/>
</dbReference>
<gene>
    <name evidence="2" type="ORF">MGAL_10B012231</name>
</gene>
<dbReference type="PANTHER" id="PTHR22801:SF63">
    <property type="entry name" value="C-TYPE LECTIN DOMAIN-CONTAINING PROTEIN"/>
    <property type="match status" value="1"/>
</dbReference>
<dbReference type="Proteomes" id="UP000596742">
    <property type="component" value="Unassembled WGS sequence"/>
</dbReference>
<name>A0A8B6HA98_MYTGA</name>
<dbReference type="SMART" id="SM00034">
    <property type="entry name" value="CLECT"/>
    <property type="match status" value="1"/>
</dbReference>
<dbReference type="Gene3D" id="3.10.100.10">
    <property type="entry name" value="Mannose-Binding Protein A, subunit A"/>
    <property type="match status" value="1"/>
</dbReference>
<feature type="domain" description="C-type lectin" evidence="1">
    <location>
        <begin position="15"/>
        <end position="120"/>
    </location>
</feature>
<evidence type="ECO:0000313" key="3">
    <source>
        <dbReference type="Proteomes" id="UP000596742"/>
    </source>
</evidence>
<protein>
    <recommendedName>
        <fullName evidence="1">C-type lectin domain-containing protein</fullName>
    </recommendedName>
</protein>
<dbReference type="PANTHER" id="PTHR22801">
    <property type="entry name" value="LITHOSTATHINE"/>
    <property type="match status" value="1"/>
</dbReference>
<dbReference type="PROSITE" id="PS50041">
    <property type="entry name" value="C_TYPE_LECTIN_2"/>
    <property type="match status" value="1"/>
</dbReference>
<accession>A0A8B6HA98</accession>
<sequence>MTNYKIHVTQKEDRCHHLGAHLAEDHSFDTHEFLVKLIKRDHSYATSHPTGDNKPIYYLGATDHNLDYDWVWESTGKVVYPEMFATGQPDRYMNHSQECLSINMRSDWHFESNWDDVKCDSPKNMYICEMKDPSHSGAHLIG</sequence>
<dbReference type="CDD" id="cd00037">
    <property type="entry name" value="CLECT"/>
    <property type="match status" value="1"/>
</dbReference>
<evidence type="ECO:0000313" key="2">
    <source>
        <dbReference type="EMBL" id="VDI76433.1"/>
    </source>
</evidence>
<dbReference type="EMBL" id="UYJE01009750">
    <property type="protein sequence ID" value="VDI76433.1"/>
    <property type="molecule type" value="Genomic_DNA"/>
</dbReference>
<dbReference type="InterPro" id="IPR001304">
    <property type="entry name" value="C-type_lectin-like"/>
</dbReference>
<comment type="caution">
    <text evidence="2">The sequence shown here is derived from an EMBL/GenBank/DDBJ whole genome shotgun (WGS) entry which is preliminary data.</text>
</comment>
<dbReference type="OrthoDB" id="6050186at2759"/>
<reference evidence="2" key="1">
    <citation type="submission" date="2018-11" db="EMBL/GenBank/DDBJ databases">
        <authorList>
            <person name="Alioto T."/>
            <person name="Alioto T."/>
        </authorList>
    </citation>
    <scope>NUCLEOTIDE SEQUENCE</scope>
</reference>
<dbReference type="InterPro" id="IPR050801">
    <property type="entry name" value="Ca-Dep_Lectins_ImmuneDev"/>
</dbReference>
<dbReference type="InterPro" id="IPR016187">
    <property type="entry name" value="CTDL_fold"/>
</dbReference>
<keyword evidence="3" id="KW-1185">Reference proteome</keyword>
<dbReference type="SUPFAM" id="SSF56436">
    <property type="entry name" value="C-type lectin-like"/>
    <property type="match status" value="1"/>
</dbReference>